<feature type="compositionally biased region" description="Polar residues" evidence="1">
    <location>
        <begin position="318"/>
        <end position="335"/>
    </location>
</feature>
<feature type="compositionally biased region" description="Polar residues" evidence="1">
    <location>
        <begin position="135"/>
        <end position="146"/>
    </location>
</feature>
<dbReference type="OrthoDB" id="6157320at2759"/>
<comment type="caution">
    <text evidence="2">The sequence shown here is derived from an EMBL/GenBank/DDBJ whole genome shotgun (WGS) entry which is preliminary data.</text>
</comment>
<reference evidence="2 3" key="1">
    <citation type="submission" date="2018-04" db="EMBL/GenBank/DDBJ databases">
        <title>The genome of golden apple snail Pomacea canaliculata provides insight into stress tolerance and invasive adaptation.</title>
        <authorList>
            <person name="Liu C."/>
            <person name="Liu B."/>
            <person name="Ren Y."/>
            <person name="Zhang Y."/>
            <person name="Wang H."/>
            <person name="Li S."/>
            <person name="Jiang F."/>
            <person name="Yin L."/>
            <person name="Zhang G."/>
            <person name="Qian W."/>
            <person name="Fan W."/>
        </authorList>
    </citation>
    <scope>NUCLEOTIDE SEQUENCE [LARGE SCALE GENOMIC DNA]</scope>
    <source>
        <strain evidence="2">SZHN2017</strain>
        <tissue evidence="2">Muscle</tissue>
    </source>
</reference>
<gene>
    <name evidence="2" type="ORF">C0Q70_09322</name>
</gene>
<feature type="compositionally biased region" description="Low complexity" evidence="1">
    <location>
        <begin position="336"/>
        <end position="352"/>
    </location>
</feature>
<proteinExistence type="predicted"/>
<feature type="compositionally biased region" description="Polar residues" evidence="1">
    <location>
        <begin position="394"/>
        <end position="409"/>
    </location>
</feature>
<feature type="region of interest" description="Disordered" evidence="1">
    <location>
        <begin position="1"/>
        <end position="59"/>
    </location>
</feature>
<feature type="region of interest" description="Disordered" evidence="1">
    <location>
        <begin position="204"/>
        <end position="250"/>
    </location>
</feature>
<feature type="compositionally biased region" description="Basic and acidic residues" evidence="1">
    <location>
        <begin position="230"/>
        <end position="242"/>
    </location>
</feature>
<dbReference type="AlphaFoldDB" id="A0A2T7P9H3"/>
<feature type="non-terminal residue" evidence="2">
    <location>
        <position position="1"/>
    </location>
</feature>
<protein>
    <submittedName>
        <fullName evidence="2">Uncharacterized protein</fullName>
    </submittedName>
</protein>
<dbReference type="EMBL" id="PZQS01000005">
    <property type="protein sequence ID" value="PVD30061.1"/>
    <property type="molecule type" value="Genomic_DNA"/>
</dbReference>
<evidence type="ECO:0000313" key="2">
    <source>
        <dbReference type="EMBL" id="PVD30061.1"/>
    </source>
</evidence>
<accession>A0A2T7P9H3</accession>
<sequence>RPLGNQTAAHPAEVKITRPASSQAHEGKILPVRKQGCSGVDRGSCRSSDRSGAATPDPCPPEIVSESQFLLVNLSEPRSLAKCGFCASRATKCDHNTVEPTQVEQSSLTDLDHGAQLAPDTYLTETRSAVEHGSRCSNGASSTSETTVEEAADDAKGDVIEARVVGDNEVASRNVNEGGMNVGRGEMEDEFGGRVPAIPNLQARADVNGNPLPGTKSRAVTMKSPTGDLGGKETASKHEGWKQGRRGATRREGMRVFAHMSMEARHAVTETLQEMRASDPGQTDGDLDEDVNDVNDEAVCDPSHLDSCSGEADLKAQRVSSASSRDQASTRNQTPARNQASSRDQSSRDQNSIGDQIPIRHRSTHVAAEQRPLVKKPGDRAGAQVGGGQGGKSPRNSQKMTSVRASTRVPSKAAKEDATSSRDIKPGVTCGRYFKAEMTYNRDITIEEVEEAGDPELLSLASADPLSLLPPVTFDPSRLPTISSRTEKHLHGRLHGARGQLQYRIRGIGSYRVSRERTFEITAPDFDIRYREVITCQKGDRDTPPPDIFEQSVKFDGSCIPS</sequence>
<feature type="compositionally biased region" description="Basic and acidic residues" evidence="1">
    <location>
        <begin position="413"/>
        <end position="423"/>
    </location>
</feature>
<evidence type="ECO:0000256" key="1">
    <source>
        <dbReference type="SAM" id="MobiDB-lite"/>
    </source>
</evidence>
<keyword evidence="3" id="KW-1185">Reference proteome</keyword>
<dbReference type="Proteomes" id="UP000245119">
    <property type="component" value="Linkage Group LG5"/>
</dbReference>
<name>A0A2T7P9H3_POMCA</name>
<feature type="compositionally biased region" description="Acidic residues" evidence="1">
    <location>
        <begin position="285"/>
        <end position="299"/>
    </location>
</feature>
<evidence type="ECO:0000313" key="3">
    <source>
        <dbReference type="Proteomes" id="UP000245119"/>
    </source>
</evidence>
<feature type="region of interest" description="Disordered" evidence="1">
    <location>
        <begin position="275"/>
        <end position="423"/>
    </location>
</feature>
<organism evidence="2 3">
    <name type="scientific">Pomacea canaliculata</name>
    <name type="common">Golden apple snail</name>
    <dbReference type="NCBI Taxonomy" id="400727"/>
    <lineage>
        <taxon>Eukaryota</taxon>
        <taxon>Metazoa</taxon>
        <taxon>Spiralia</taxon>
        <taxon>Lophotrochozoa</taxon>
        <taxon>Mollusca</taxon>
        <taxon>Gastropoda</taxon>
        <taxon>Caenogastropoda</taxon>
        <taxon>Architaenioglossa</taxon>
        <taxon>Ampullarioidea</taxon>
        <taxon>Ampullariidae</taxon>
        <taxon>Pomacea</taxon>
    </lineage>
</organism>
<feature type="region of interest" description="Disordered" evidence="1">
    <location>
        <begin position="130"/>
        <end position="155"/>
    </location>
</feature>